<dbReference type="EMBL" id="PTQZ01000106">
    <property type="protein sequence ID" value="PQA42927.1"/>
    <property type="molecule type" value="Genomic_DNA"/>
</dbReference>
<dbReference type="InterPro" id="IPR032687">
    <property type="entry name" value="AraC-type_N"/>
</dbReference>
<keyword evidence="4" id="KW-1185">Reference proteome</keyword>
<dbReference type="Proteomes" id="UP000243900">
    <property type="component" value="Unassembled WGS sequence"/>
</dbReference>
<reference evidence="4" key="1">
    <citation type="submission" date="2018-02" db="EMBL/GenBank/DDBJ databases">
        <title>Genome sequencing of Solimonas sp. HR-BB.</title>
        <authorList>
            <person name="Lee Y."/>
            <person name="Jeon C.O."/>
        </authorList>
    </citation>
    <scope>NUCLEOTIDE SEQUENCE [LARGE SCALE GENOMIC DNA]</scope>
    <source>
        <strain evidence="4">HR-E</strain>
    </source>
</reference>
<evidence type="ECO:0000313" key="4">
    <source>
        <dbReference type="Proteomes" id="UP000243900"/>
    </source>
</evidence>
<dbReference type="GO" id="GO:0003700">
    <property type="term" value="F:DNA-binding transcription factor activity"/>
    <property type="evidence" value="ECO:0007669"/>
    <property type="project" value="TreeGrafter"/>
</dbReference>
<evidence type="ECO:0000313" key="3">
    <source>
        <dbReference type="EMBL" id="PQA42927.1"/>
    </source>
</evidence>
<dbReference type="GO" id="GO:0005829">
    <property type="term" value="C:cytosol"/>
    <property type="evidence" value="ECO:0007669"/>
    <property type="project" value="TreeGrafter"/>
</dbReference>
<dbReference type="PANTHER" id="PTHR47894">
    <property type="entry name" value="HTH-TYPE TRANSCRIPTIONAL REGULATOR GADX"/>
    <property type="match status" value="1"/>
</dbReference>
<feature type="non-terminal residue" evidence="3">
    <location>
        <position position="273"/>
    </location>
</feature>
<protein>
    <recommendedName>
        <fullName evidence="2">HTH-type transcriptional regulator AraC-type N-terminal domain-containing protein</fullName>
    </recommendedName>
</protein>
<accession>A0A2P6ASI8</accession>
<dbReference type="RefSeq" id="WP_105192202.1">
    <property type="nucleotide sequence ID" value="NZ_PTQZ01000106.1"/>
</dbReference>
<feature type="domain" description="HTH-type transcriptional regulator AraC-type N-terminal" evidence="2">
    <location>
        <begin position="23"/>
        <end position="193"/>
    </location>
</feature>
<evidence type="ECO:0000259" key="2">
    <source>
        <dbReference type="Pfam" id="PF12625"/>
    </source>
</evidence>
<gene>
    <name evidence="3" type="ORF">C5O18_05525</name>
</gene>
<dbReference type="OrthoDB" id="5818519at2"/>
<comment type="caution">
    <text evidence="3">The sequence shown here is derived from an EMBL/GenBank/DDBJ whole genome shotgun (WGS) entry which is preliminary data.</text>
</comment>
<name>A0A2P6ASI8_9GAMM</name>
<sequence length="273" mass="30750">MKTTVPIPARYYARLCDFMLQQGMPVSAWLERAGITPGQLHAPEATLPLAHVERLVHALLETTGRPDLALDLGRVIKLTSHNMVGYAMLSSPSVEYALGLIARFFQLIMPPFRMRTQRQDDHLLVSFEPVMPMSRACQLLHFEAIASATHWEVRELLQGQLPAYDLHLPFPEPRHIARYEELTGARCHFTHDARPLLYMRFPGEICLQAPSLADPTALHMAEARCRDMAHQIIRGGGMADWVRTMLRDAGDGMLTLTDLAGMLSLSPRTLDRH</sequence>
<dbReference type="PANTHER" id="PTHR47894:SF1">
    <property type="entry name" value="HTH-TYPE TRANSCRIPTIONAL REGULATOR VQSM"/>
    <property type="match status" value="1"/>
</dbReference>
<proteinExistence type="predicted"/>
<evidence type="ECO:0000256" key="1">
    <source>
        <dbReference type="ARBA" id="ARBA00023125"/>
    </source>
</evidence>
<dbReference type="GO" id="GO:0000976">
    <property type="term" value="F:transcription cis-regulatory region binding"/>
    <property type="evidence" value="ECO:0007669"/>
    <property type="project" value="TreeGrafter"/>
</dbReference>
<organism evidence="3 4">
    <name type="scientific">Amnimonas aquatica</name>
    <dbReference type="NCBI Taxonomy" id="2094561"/>
    <lineage>
        <taxon>Bacteria</taxon>
        <taxon>Pseudomonadati</taxon>
        <taxon>Pseudomonadota</taxon>
        <taxon>Gammaproteobacteria</taxon>
        <taxon>Moraxellales</taxon>
        <taxon>Moraxellaceae</taxon>
        <taxon>Amnimonas</taxon>
    </lineage>
</organism>
<keyword evidence="1" id="KW-0238">DNA-binding</keyword>
<dbReference type="Pfam" id="PF12625">
    <property type="entry name" value="Arabinose_bd"/>
    <property type="match status" value="1"/>
</dbReference>
<dbReference type="AlphaFoldDB" id="A0A2P6ASI8"/>